<comment type="caution">
    <text evidence="1">The sequence shown here is derived from an EMBL/GenBank/DDBJ whole genome shotgun (WGS) entry which is preliminary data.</text>
</comment>
<evidence type="ECO:0000313" key="1">
    <source>
        <dbReference type="EMBL" id="KAJ0046833.1"/>
    </source>
</evidence>
<reference evidence="2" key="1">
    <citation type="journal article" date="2023" name="G3 (Bethesda)">
        <title>Genome assembly and association tests identify interacting loci associated with vigor, precocity, and sex in interspecific pistachio rootstocks.</title>
        <authorList>
            <person name="Palmer W."/>
            <person name="Jacygrad E."/>
            <person name="Sagayaradj S."/>
            <person name="Cavanaugh K."/>
            <person name="Han R."/>
            <person name="Bertier L."/>
            <person name="Beede B."/>
            <person name="Kafkas S."/>
            <person name="Golino D."/>
            <person name="Preece J."/>
            <person name="Michelmore R."/>
        </authorList>
    </citation>
    <scope>NUCLEOTIDE SEQUENCE [LARGE SCALE GENOMIC DNA]</scope>
</reference>
<accession>A0ACC0Z8Y6</accession>
<gene>
    <name evidence="1" type="ORF">Pint_04411</name>
</gene>
<name>A0ACC0Z8Y6_9ROSI</name>
<dbReference type="Proteomes" id="UP001163603">
    <property type="component" value="Chromosome 3"/>
</dbReference>
<proteinExistence type="predicted"/>
<keyword evidence="2" id="KW-1185">Reference proteome</keyword>
<protein>
    <submittedName>
        <fullName evidence="1">Uncharacterized protein</fullName>
    </submittedName>
</protein>
<evidence type="ECO:0000313" key="2">
    <source>
        <dbReference type="Proteomes" id="UP001163603"/>
    </source>
</evidence>
<sequence length="484" mass="55844">MDMTIDYDRNNPVDGFEEEDLERYLKAEEEFMPAEGYAQSNKVILRATAVRTILNSRLDNADVFEQYLALIYFDRLISKNPLPNVIDCVRDEVVLVANCCLMIAYKMRPDTFDVHRFLVKTKMINNGRHVRIVELVILNALKWDLELTAISFVNMVIPRISGAENIKRRVVNEIIIQALGDKTVTKYKPSVIAAAAIMTACSLTLREMQPICYKWIVDTKFVNEVDLEACFVKFCQMCMDKKIIRKKDREAPQSPRVRAASRSPAKEPKLRISDTDAERIVERIHGKEPKLGSSDADTDRKFERRPGKEPMSMSKTKKVGLPVCFGKFRPLCIDKKIIMETDREAPQSPRARAASRSPVKEPKLRISDTDGERKFERRRGKEPKLSSSDADADTVRKFERRPGKEPMSMSKTKNKAVAVPENKIDDSESDDEIIFKLKWILWITNPEEIQNDFPHFRNHNPQYRKAAHRKKIFSGYRGFLFSFD</sequence>
<dbReference type="EMBL" id="CM047738">
    <property type="protein sequence ID" value="KAJ0046833.1"/>
    <property type="molecule type" value="Genomic_DNA"/>
</dbReference>
<organism evidence="1 2">
    <name type="scientific">Pistacia integerrima</name>
    <dbReference type="NCBI Taxonomy" id="434235"/>
    <lineage>
        <taxon>Eukaryota</taxon>
        <taxon>Viridiplantae</taxon>
        <taxon>Streptophyta</taxon>
        <taxon>Embryophyta</taxon>
        <taxon>Tracheophyta</taxon>
        <taxon>Spermatophyta</taxon>
        <taxon>Magnoliopsida</taxon>
        <taxon>eudicotyledons</taxon>
        <taxon>Gunneridae</taxon>
        <taxon>Pentapetalae</taxon>
        <taxon>rosids</taxon>
        <taxon>malvids</taxon>
        <taxon>Sapindales</taxon>
        <taxon>Anacardiaceae</taxon>
        <taxon>Pistacia</taxon>
    </lineage>
</organism>